<comment type="caution">
    <text evidence="1">The sequence shown here is derived from an EMBL/GenBank/DDBJ whole genome shotgun (WGS) entry which is preliminary data.</text>
</comment>
<reference evidence="1 2" key="1">
    <citation type="submission" date="2019-02" db="EMBL/GenBank/DDBJ databases">
        <title>Genome sequencing of the rare red list fungi Dentipellis fragilis.</title>
        <authorList>
            <person name="Buettner E."/>
            <person name="Kellner H."/>
        </authorList>
    </citation>
    <scope>NUCLEOTIDE SEQUENCE [LARGE SCALE GENOMIC DNA]</scope>
    <source>
        <strain evidence="1 2">DSM 105465</strain>
    </source>
</reference>
<protein>
    <submittedName>
        <fullName evidence="1">Uncharacterized protein</fullName>
    </submittedName>
</protein>
<dbReference type="Proteomes" id="UP000298327">
    <property type="component" value="Unassembled WGS sequence"/>
</dbReference>
<dbReference type="Gene3D" id="3.30.460.40">
    <property type="match status" value="1"/>
</dbReference>
<dbReference type="InterPro" id="IPR043519">
    <property type="entry name" value="NT_sf"/>
</dbReference>
<proteinExistence type="predicted"/>
<sequence length="296" mass="33284">MVASASESRASLSLYEPAMDFLDDNSKFEDRAILIASKFILGISNLQRRTLSSLKREVKILLSVSHRPCHLEACTMSETPTKSEVAAVAKRIVKILVGKGLSCYLVGGVASMLWGTSRTPNDVDIVIPTTDYNAEEIKRLVARADPRFHLIPSKNPRNTYKVTWFEKARSTDASLLRCKVDFLVPPTLNVPSLAEAHIVRKAGLPVSPLLPLLLLKRQAWEDHRWARYTDLRAKQHTDVADITELLEIAVREGVRVADAPWLSSLFLSAARRRVQSYVVQYYASRRAWRELGFTVV</sequence>
<name>A0A4Y9Z1U0_9AGAM</name>
<dbReference type="EMBL" id="SEOQ01000160">
    <property type="protein sequence ID" value="TFY68482.1"/>
    <property type="molecule type" value="Genomic_DNA"/>
</dbReference>
<keyword evidence="2" id="KW-1185">Reference proteome</keyword>
<evidence type="ECO:0000313" key="2">
    <source>
        <dbReference type="Proteomes" id="UP000298327"/>
    </source>
</evidence>
<accession>A0A4Y9Z1U0</accession>
<dbReference type="SUPFAM" id="SSF81301">
    <property type="entry name" value="Nucleotidyltransferase"/>
    <property type="match status" value="1"/>
</dbReference>
<dbReference type="OrthoDB" id="3133286at2759"/>
<organism evidence="1 2">
    <name type="scientific">Dentipellis fragilis</name>
    <dbReference type="NCBI Taxonomy" id="205917"/>
    <lineage>
        <taxon>Eukaryota</taxon>
        <taxon>Fungi</taxon>
        <taxon>Dikarya</taxon>
        <taxon>Basidiomycota</taxon>
        <taxon>Agaricomycotina</taxon>
        <taxon>Agaricomycetes</taxon>
        <taxon>Russulales</taxon>
        <taxon>Hericiaceae</taxon>
        <taxon>Dentipellis</taxon>
    </lineage>
</organism>
<evidence type="ECO:0000313" key="1">
    <source>
        <dbReference type="EMBL" id="TFY68482.1"/>
    </source>
</evidence>
<dbReference type="AlphaFoldDB" id="A0A4Y9Z1U0"/>
<gene>
    <name evidence="1" type="ORF">EVG20_g3532</name>
</gene>